<gene>
    <name evidence="2" type="ordered locus">XC_0352</name>
</gene>
<dbReference type="KEGG" id="xcb:XC_0352"/>
<accession>A0A0H2X3E6</accession>
<evidence type="ECO:0000313" key="3">
    <source>
        <dbReference type="Proteomes" id="UP000000420"/>
    </source>
</evidence>
<reference evidence="2 3" key="1">
    <citation type="journal article" date="2005" name="Genome Res.">
        <title>Comparative and functional genomic analyses of the pathogenicity of phytopathogen Xanthomonas campestris pv. campestris.</title>
        <authorList>
            <person name="Qian W."/>
            <person name="Jia Y."/>
            <person name="Ren S.X."/>
            <person name="He Y.Q."/>
            <person name="Feng J.X."/>
            <person name="Lu L.F."/>
            <person name="Sun Q."/>
            <person name="Ying G."/>
            <person name="Tang D.J."/>
            <person name="Tang H."/>
            <person name="Wu W."/>
            <person name="Hao P."/>
            <person name="Wang L."/>
            <person name="Jiang B.L."/>
            <person name="Zeng S."/>
            <person name="Gu W.Y."/>
            <person name="Lu G."/>
            <person name="Rong L."/>
            <person name="Tian Y."/>
            <person name="Yao Z."/>
            <person name="Fu G."/>
            <person name="Chen B."/>
            <person name="Fang R."/>
            <person name="Qiang B."/>
            <person name="Chen Z."/>
            <person name="Zhao G.P."/>
            <person name="Tang J.L."/>
            <person name="He C."/>
        </authorList>
    </citation>
    <scope>NUCLEOTIDE SEQUENCE [LARGE SCALE GENOMIC DNA]</scope>
    <source>
        <strain evidence="2 3">8004</strain>
    </source>
</reference>
<dbReference type="Proteomes" id="UP000000420">
    <property type="component" value="Chromosome"/>
</dbReference>
<dbReference type="HOGENOM" id="CLU_2332904_0_0_6"/>
<proteinExistence type="predicted"/>
<organism evidence="2 3">
    <name type="scientific">Xanthomonas campestris pv. campestris (strain 8004)</name>
    <dbReference type="NCBI Taxonomy" id="314565"/>
    <lineage>
        <taxon>Bacteria</taxon>
        <taxon>Pseudomonadati</taxon>
        <taxon>Pseudomonadota</taxon>
        <taxon>Gammaproteobacteria</taxon>
        <taxon>Lysobacterales</taxon>
        <taxon>Lysobacteraceae</taxon>
        <taxon>Xanthomonas</taxon>
    </lineage>
</organism>
<sequence>MLPALPPGSSLPQLARWSLPSDAAARDATEANCTERSAGTTCQGEAPNLPQPATVMTAVRSQPHAWPANSPKRRPPTHLLHHGLTPELSRPAKRVRLE</sequence>
<feature type="region of interest" description="Disordered" evidence="1">
    <location>
        <begin position="22"/>
        <end position="49"/>
    </location>
</feature>
<dbReference type="EMBL" id="CP000050">
    <property type="protein sequence ID" value="AAY47437.1"/>
    <property type="molecule type" value="Genomic_DNA"/>
</dbReference>
<name>A0A0H2X3E6_XANC8</name>
<evidence type="ECO:0000256" key="1">
    <source>
        <dbReference type="SAM" id="MobiDB-lite"/>
    </source>
</evidence>
<feature type="compositionally biased region" description="Polar residues" evidence="1">
    <location>
        <begin position="31"/>
        <end position="43"/>
    </location>
</feature>
<protein>
    <submittedName>
        <fullName evidence="2">Xanthomonadin biosynthesis related protein 1</fullName>
    </submittedName>
</protein>
<evidence type="ECO:0000313" key="2">
    <source>
        <dbReference type="EMBL" id="AAY47437.1"/>
    </source>
</evidence>
<dbReference type="AlphaFoldDB" id="A0A0H2X3E6"/>
<feature type="region of interest" description="Disordered" evidence="1">
    <location>
        <begin position="61"/>
        <end position="98"/>
    </location>
</feature>
<feature type="compositionally biased region" description="Basic residues" evidence="1">
    <location>
        <begin position="71"/>
        <end position="81"/>
    </location>
</feature>